<evidence type="ECO:0000256" key="1">
    <source>
        <dbReference type="SAM" id="MobiDB-lite"/>
    </source>
</evidence>
<gene>
    <name evidence="2" type="ORF">SGUI_2780</name>
</gene>
<organism evidence="2 3">
    <name type="scientific">Serinicoccus hydrothermalis</name>
    <dbReference type="NCBI Taxonomy" id="1758689"/>
    <lineage>
        <taxon>Bacteria</taxon>
        <taxon>Bacillati</taxon>
        <taxon>Actinomycetota</taxon>
        <taxon>Actinomycetes</taxon>
        <taxon>Micrococcales</taxon>
        <taxon>Ornithinimicrobiaceae</taxon>
        <taxon>Serinicoccus</taxon>
    </lineage>
</organism>
<dbReference type="EMBL" id="CP014989">
    <property type="protein sequence ID" value="ANS80176.1"/>
    <property type="molecule type" value="Genomic_DNA"/>
</dbReference>
<dbReference type="OrthoDB" id="3399139at2"/>
<sequence>MDRDAHDALDPVGPGPRSAEPRFVGAPRRALVEGLAAVVEELRSGGPSRWVSLEAPSGWGKTRVARELYASLAAGQQDPAYWPPHISVDGAVDAAEVSARRKKVNPEVTHEPGSLPSYLWWGISCSSRHGVASIALAQDIGVLEAHGPYLDDAWRRLPRTGRGADDARAFALAAADEGAMHLADTVVQEALGAAVPGLGLVRWVGEWAWSKGRDRGERRTRLESTGAVTPQHDDIGDQVVAMLTRLARPELPAVLVVEDLHDADPLLVDVLSRLVSSDRAVLVVSTGWPGHLTEVPEVAAAWADLGEHLVRVSSEDGTPLPSPFPAGAGLDPLGGEDLSAILRHYYPRVDGATERLVVDRYANPLALELFCQIDRVRRRFRDRELRLTAADIDHLPATVRGLYRQHWIELPESVRHALAVATLGIPVVLEPDTGRSPLWNQDLMVEALQALELPDAAEVADSLEAASTSYAWARAVTDTLRRFSEPDQLQVAVEDQRSYLFEDEIRVVKNLLAARLAGSVAAEPDVDQREHAARLLLALEAEGFVDDPGVLASATLALLDLLRADPRELRERVRVAQTALSRLDPLSDDGLHVRRELGHAQRLLGRQADAEQTLDSLVADLGRTRPADDPDLLDARFQLFANLGTGRLGPRLEDLEQLERATAARHGEVDPRTLRTANLTTIALSERGQVHQAVTARRDLVRRAEAALGPDDEATLLLRANLAYDLREAGSREEARALTAVVLEGRSRALGPLHPDTLWSRRQVLSDVVSGGRFTEAAEAYQALCREVDDGVGPFHPEALWALDGYADMLADIGRGGEALRVRDELVRRSELGAGREGAATLRARRDRAALLAAQGRSGEARTEYDQVAGDLARVLGPHDALTLDARRAVAQLVAETEGPHAGAPEQRRVAEEAAAALGRGHWLAVRATREAAVSVATAAGPDAAVAILQQLLDGQWATATADPAAVASTVAELAFAHRSAGRHVVALALVEDEIARLTGVLGPASSPVVQLRSERALTLHLAGRSEEAVTAFLDALQDLQEARSDSDPQVLWLRTSLGDVLSESGHAGEAVLLLQQTYDAAGSGLGAAHQATLRAGTRLMWAMQRAPGTGSAAFDLGLRLAGPVRAAYGPRSPVYEALLAALANSAVGAVEGEEGGEATADRVAPVAPYLEEYVSLVEANPSSRPYDLGYARLRLGYIRLFAGDPRCVEDLVQAVPGLEQAPGGDTTELDACRRLVEIARNAYGSD</sequence>
<dbReference type="AlphaFoldDB" id="A0A1B1NFG2"/>
<dbReference type="InterPro" id="IPR011990">
    <property type="entry name" value="TPR-like_helical_dom_sf"/>
</dbReference>
<dbReference type="PANTHER" id="PTHR46082">
    <property type="entry name" value="ATP/GTP-BINDING PROTEIN-RELATED"/>
    <property type="match status" value="1"/>
</dbReference>
<evidence type="ECO:0000313" key="2">
    <source>
        <dbReference type="EMBL" id="ANS80176.1"/>
    </source>
</evidence>
<proteinExistence type="predicted"/>
<dbReference type="Proteomes" id="UP000092482">
    <property type="component" value="Chromosome"/>
</dbReference>
<reference evidence="2 3" key="1">
    <citation type="submission" date="2016-03" db="EMBL/GenBank/DDBJ databases">
        <title>Shallow-sea hydrothermal system.</title>
        <authorList>
            <person name="Tang K."/>
        </authorList>
    </citation>
    <scope>NUCLEOTIDE SEQUENCE [LARGE SCALE GENOMIC DNA]</scope>
    <source>
        <strain evidence="2 3">JLT9</strain>
    </source>
</reference>
<evidence type="ECO:0000313" key="3">
    <source>
        <dbReference type="Proteomes" id="UP000092482"/>
    </source>
</evidence>
<dbReference type="PATRIC" id="fig|1758689.4.peg.2903"/>
<keyword evidence="3" id="KW-1185">Reference proteome</keyword>
<dbReference type="SUPFAM" id="SSF48452">
    <property type="entry name" value="TPR-like"/>
    <property type="match status" value="3"/>
</dbReference>
<dbReference type="Gene3D" id="1.25.40.10">
    <property type="entry name" value="Tetratricopeptide repeat domain"/>
    <property type="match status" value="3"/>
</dbReference>
<accession>A0A1B1NFG2</accession>
<dbReference type="STRING" id="1758689.SGUI_2780"/>
<dbReference type="PANTHER" id="PTHR46082:SF6">
    <property type="entry name" value="AAA+ ATPASE DOMAIN-CONTAINING PROTEIN-RELATED"/>
    <property type="match status" value="1"/>
</dbReference>
<dbReference type="InterPro" id="IPR053137">
    <property type="entry name" value="NLR-like"/>
</dbReference>
<name>A0A1B1NFG2_9MICO</name>
<dbReference type="Pfam" id="PF13424">
    <property type="entry name" value="TPR_12"/>
    <property type="match status" value="1"/>
</dbReference>
<protein>
    <submittedName>
        <fullName evidence="2">Putative ATP/GTP binding protein</fullName>
    </submittedName>
</protein>
<dbReference type="KEGG" id="serj:SGUI_2780"/>
<dbReference type="RefSeq" id="WP_066641378.1">
    <property type="nucleotide sequence ID" value="NZ_CP014989.1"/>
</dbReference>
<feature type="region of interest" description="Disordered" evidence="1">
    <location>
        <begin position="1"/>
        <end position="23"/>
    </location>
</feature>
<dbReference type="Pfam" id="PF13374">
    <property type="entry name" value="TPR_10"/>
    <property type="match status" value="1"/>
</dbReference>